<name>X1FYB8_9ZZZZ</name>
<sequence length="41" mass="4473">METRVSSATKEVVIGDDQPTVLIGERINPTGKKRMSEALKS</sequence>
<dbReference type="AlphaFoldDB" id="X1FYB8"/>
<accession>X1FYB8</accession>
<reference evidence="1" key="1">
    <citation type="journal article" date="2014" name="Front. Microbiol.">
        <title>High frequency of phylogenetically diverse reductive dehalogenase-homologous genes in deep subseafloor sedimentary metagenomes.</title>
        <authorList>
            <person name="Kawai M."/>
            <person name="Futagami T."/>
            <person name="Toyoda A."/>
            <person name="Takaki Y."/>
            <person name="Nishi S."/>
            <person name="Hori S."/>
            <person name="Arai W."/>
            <person name="Tsubouchi T."/>
            <person name="Morono Y."/>
            <person name="Uchiyama I."/>
            <person name="Ito T."/>
            <person name="Fujiyama A."/>
            <person name="Inagaki F."/>
            <person name="Takami H."/>
        </authorList>
    </citation>
    <scope>NUCLEOTIDE SEQUENCE</scope>
    <source>
        <strain evidence="1">Expedition CK06-06</strain>
    </source>
</reference>
<comment type="caution">
    <text evidence="1">The sequence shown here is derived from an EMBL/GenBank/DDBJ whole genome shotgun (WGS) entry which is preliminary data.</text>
</comment>
<protein>
    <recommendedName>
        <fullName evidence="2">Pterin-binding domain-containing protein</fullName>
    </recommendedName>
</protein>
<organism evidence="1">
    <name type="scientific">marine sediment metagenome</name>
    <dbReference type="NCBI Taxonomy" id="412755"/>
    <lineage>
        <taxon>unclassified sequences</taxon>
        <taxon>metagenomes</taxon>
        <taxon>ecological metagenomes</taxon>
    </lineage>
</organism>
<evidence type="ECO:0000313" key="1">
    <source>
        <dbReference type="EMBL" id="GAH50661.1"/>
    </source>
</evidence>
<proteinExistence type="predicted"/>
<evidence type="ECO:0008006" key="2">
    <source>
        <dbReference type="Google" id="ProtNLM"/>
    </source>
</evidence>
<dbReference type="EMBL" id="BARU01021903">
    <property type="protein sequence ID" value="GAH50661.1"/>
    <property type="molecule type" value="Genomic_DNA"/>
</dbReference>
<gene>
    <name evidence="1" type="ORF">S03H2_35775</name>
</gene>
<feature type="non-terminal residue" evidence="1">
    <location>
        <position position="41"/>
    </location>
</feature>